<dbReference type="EMBL" id="VJMP01000001">
    <property type="protein sequence ID" value="TRL79238.1"/>
    <property type="molecule type" value="Genomic_DNA"/>
</dbReference>
<sequence length="210" mass="24317">MYKDSKDRLYLFRKCGERVNATKMMFMTEFENELENDFDIEETMDGSYTSDGKLENTLSATAKANYTDPLCDEFEDAVRDKVAYEAWEIESKIAGENENQGKFKAKYHQGRFKKFKRKGENGSVEEYEVEFAVHDKYQRGYATIPEEVTQKLAKVGYKFHDTTKEDYANDGLAPKIIPQPVVNSNRIDNSTALDNRENLETHENSNELTH</sequence>
<gene>
    <name evidence="2" type="ORF">FNL11_01895</name>
</gene>
<name>A0AB38PHV6_STAHA</name>
<feature type="region of interest" description="Disordered" evidence="1">
    <location>
        <begin position="183"/>
        <end position="210"/>
    </location>
</feature>
<dbReference type="InterPro" id="IPR022345">
    <property type="entry name" value="Phage_69_Orf23_MTP"/>
</dbReference>
<dbReference type="NCBIfam" id="TIGR02126">
    <property type="entry name" value="phgtail_TP901_1"/>
    <property type="match status" value="1"/>
</dbReference>
<dbReference type="Proteomes" id="UP000316594">
    <property type="component" value="Unassembled WGS sequence"/>
</dbReference>
<evidence type="ECO:0000256" key="1">
    <source>
        <dbReference type="SAM" id="MobiDB-lite"/>
    </source>
</evidence>
<reference evidence="2 3" key="1">
    <citation type="submission" date="2019-07" db="EMBL/GenBank/DDBJ databases">
        <title>Genome Sequencing and Assembly of Staphylococcus haemolyticus SDA2.</title>
        <authorList>
            <person name="Emmons C.B."/>
            <person name="Park C."/>
            <person name="Sevigny J.L."/>
            <person name="Andam C."/>
        </authorList>
    </citation>
    <scope>NUCLEOTIDE SEQUENCE [LARGE SCALE GENOMIC DNA]</scope>
    <source>
        <strain evidence="2 3">SDA2</strain>
    </source>
</reference>
<dbReference type="InterPro" id="IPR011855">
    <property type="entry name" value="Phgtail_TP901_1"/>
</dbReference>
<dbReference type="PRINTS" id="PR01998">
    <property type="entry name" value="MTP2STAPHYLO"/>
</dbReference>
<accession>A0AB38PHV6</accession>
<evidence type="ECO:0000313" key="2">
    <source>
        <dbReference type="EMBL" id="TRL79238.1"/>
    </source>
</evidence>
<evidence type="ECO:0000313" key="3">
    <source>
        <dbReference type="Proteomes" id="UP000316594"/>
    </source>
</evidence>
<dbReference type="AlphaFoldDB" id="A0AB38PHV6"/>
<dbReference type="Pfam" id="PF06199">
    <property type="entry name" value="Phage_tail_2"/>
    <property type="match status" value="1"/>
</dbReference>
<comment type="caution">
    <text evidence="2">The sequence shown here is derived from an EMBL/GenBank/DDBJ whole genome shotgun (WGS) entry which is preliminary data.</text>
</comment>
<proteinExistence type="predicted"/>
<organism evidence="2 3">
    <name type="scientific">Staphylococcus haemolyticus</name>
    <dbReference type="NCBI Taxonomy" id="1283"/>
    <lineage>
        <taxon>Bacteria</taxon>
        <taxon>Bacillati</taxon>
        <taxon>Bacillota</taxon>
        <taxon>Bacilli</taxon>
        <taxon>Bacillales</taxon>
        <taxon>Staphylococcaceae</taxon>
        <taxon>Staphylococcus</taxon>
    </lineage>
</organism>
<feature type="compositionally biased region" description="Basic and acidic residues" evidence="1">
    <location>
        <begin position="194"/>
        <end position="210"/>
    </location>
</feature>
<dbReference type="RefSeq" id="WP_107637879.1">
    <property type="nucleotide sequence ID" value="NZ_PZIH01000042.1"/>
</dbReference>
<protein>
    <submittedName>
        <fullName evidence="2">Phage major tail protein, TP901-1 family</fullName>
    </submittedName>
</protein>
<dbReference type="PRINTS" id="PR01997">
    <property type="entry name" value="MTP2FAMILY"/>
</dbReference>
<feature type="compositionally biased region" description="Polar residues" evidence="1">
    <location>
        <begin position="183"/>
        <end position="193"/>
    </location>
</feature>